<gene>
    <name evidence="3" type="ORF">EGYM00163_LOCUS28247</name>
</gene>
<dbReference type="EMBL" id="HBJA01080786">
    <property type="protein sequence ID" value="CAE0817085.1"/>
    <property type="molecule type" value="Transcribed_RNA"/>
</dbReference>
<keyword evidence="1" id="KW-1133">Transmembrane helix</keyword>
<proteinExistence type="predicted"/>
<protein>
    <recommendedName>
        <fullName evidence="2">Cupin type-2 domain-containing protein</fullName>
    </recommendedName>
</protein>
<evidence type="ECO:0000259" key="2">
    <source>
        <dbReference type="Pfam" id="PF07883"/>
    </source>
</evidence>
<dbReference type="InterPro" id="IPR014710">
    <property type="entry name" value="RmlC-like_jellyroll"/>
</dbReference>
<dbReference type="InterPro" id="IPR011051">
    <property type="entry name" value="RmlC_Cupin_sf"/>
</dbReference>
<keyword evidence="1" id="KW-0472">Membrane</keyword>
<reference evidence="3" key="1">
    <citation type="submission" date="2021-01" db="EMBL/GenBank/DDBJ databases">
        <authorList>
            <person name="Corre E."/>
            <person name="Pelletier E."/>
            <person name="Niang G."/>
            <person name="Scheremetjew M."/>
            <person name="Finn R."/>
            <person name="Kale V."/>
            <person name="Holt S."/>
            <person name="Cochrane G."/>
            <person name="Meng A."/>
            <person name="Brown T."/>
            <person name="Cohen L."/>
        </authorList>
    </citation>
    <scope>NUCLEOTIDE SEQUENCE</scope>
    <source>
        <strain evidence="3">CCMP1594</strain>
    </source>
</reference>
<sequence length="179" mass="19869">MLPKEWNNMRRNNNRISNRLHFVCPVMLILIGMLRLFITSSGPAKRPVEGLIVRRLDEQLMEGLGHGPADSTVRKRVLLKPGEVPHLVGLSQAVLPPQGEVEWHVHETKYEVFLCESGVGIFSVAESSDTGPSSKDGFVSHDTVLGEGVTIAVKPRFFHSIRNTGKQDLVLTYFGIAED</sequence>
<keyword evidence="1" id="KW-0812">Transmembrane</keyword>
<name>A0A7S4FW35_9EUGL</name>
<dbReference type="Gene3D" id="2.60.120.10">
    <property type="entry name" value="Jelly Rolls"/>
    <property type="match status" value="1"/>
</dbReference>
<organism evidence="3">
    <name type="scientific">Eutreptiella gymnastica</name>
    <dbReference type="NCBI Taxonomy" id="73025"/>
    <lineage>
        <taxon>Eukaryota</taxon>
        <taxon>Discoba</taxon>
        <taxon>Euglenozoa</taxon>
        <taxon>Euglenida</taxon>
        <taxon>Spirocuta</taxon>
        <taxon>Euglenophyceae</taxon>
        <taxon>Eutreptiales</taxon>
        <taxon>Eutreptiaceae</taxon>
        <taxon>Eutreptiella</taxon>
    </lineage>
</organism>
<dbReference type="AlphaFoldDB" id="A0A7S4FW35"/>
<accession>A0A7S4FW35</accession>
<evidence type="ECO:0000313" key="3">
    <source>
        <dbReference type="EMBL" id="CAE0817085.1"/>
    </source>
</evidence>
<dbReference type="InterPro" id="IPR013096">
    <property type="entry name" value="Cupin_2"/>
</dbReference>
<feature type="domain" description="Cupin type-2" evidence="2">
    <location>
        <begin position="94"/>
        <end position="171"/>
    </location>
</feature>
<dbReference type="SUPFAM" id="SSF51182">
    <property type="entry name" value="RmlC-like cupins"/>
    <property type="match status" value="1"/>
</dbReference>
<evidence type="ECO:0000256" key="1">
    <source>
        <dbReference type="SAM" id="Phobius"/>
    </source>
</evidence>
<dbReference type="Pfam" id="PF07883">
    <property type="entry name" value="Cupin_2"/>
    <property type="match status" value="1"/>
</dbReference>
<feature type="transmembrane region" description="Helical" evidence="1">
    <location>
        <begin position="20"/>
        <end position="38"/>
    </location>
</feature>